<evidence type="ECO:0000256" key="1">
    <source>
        <dbReference type="SAM" id="MobiDB-lite"/>
    </source>
</evidence>
<feature type="transmembrane region" description="Helical" evidence="2">
    <location>
        <begin position="71"/>
        <end position="95"/>
    </location>
</feature>
<evidence type="ECO:0000313" key="3">
    <source>
        <dbReference type="EMBL" id="BFG04859.1"/>
    </source>
</evidence>
<dbReference type="PROSITE" id="PS51257">
    <property type="entry name" value="PROKAR_LIPOPROTEIN"/>
    <property type="match status" value="1"/>
</dbReference>
<gene>
    <name evidence="3" type="ORF">DMAD_03721</name>
</gene>
<proteinExistence type="predicted"/>
<keyword evidence="2" id="KW-1133">Transmembrane helix</keyword>
<dbReference type="AlphaFoldDB" id="A0AAU9G9N1"/>
<feature type="transmembrane region" description="Helical" evidence="2">
    <location>
        <begin position="42"/>
        <end position="59"/>
    </location>
</feature>
<organism evidence="3 4">
    <name type="scientific">Drosophila madeirensis</name>
    <name type="common">Fruit fly</name>
    <dbReference type="NCBI Taxonomy" id="30013"/>
    <lineage>
        <taxon>Eukaryota</taxon>
        <taxon>Metazoa</taxon>
        <taxon>Ecdysozoa</taxon>
        <taxon>Arthropoda</taxon>
        <taxon>Hexapoda</taxon>
        <taxon>Insecta</taxon>
        <taxon>Pterygota</taxon>
        <taxon>Neoptera</taxon>
        <taxon>Endopterygota</taxon>
        <taxon>Diptera</taxon>
        <taxon>Brachycera</taxon>
        <taxon>Muscomorpha</taxon>
        <taxon>Ephydroidea</taxon>
        <taxon>Drosophilidae</taxon>
        <taxon>Drosophila</taxon>
        <taxon>Sophophora</taxon>
    </lineage>
</organism>
<feature type="transmembrane region" description="Helical" evidence="2">
    <location>
        <begin position="12"/>
        <end position="36"/>
    </location>
</feature>
<accession>A0AAU9G9N1</accession>
<keyword evidence="2" id="KW-0472">Membrane</keyword>
<keyword evidence="4" id="KW-1185">Reference proteome</keyword>
<reference evidence="3 4" key="1">
    <citation type="submission" date="2024-02" db="EMBL/GenBank/DDBJ databases">
        <title>A chromosome-level genome assembly of Drosophila madeirensis, a fruit fly species endemic to Madeira island.</title>
        <authorList>
            <person name="Tomihara K."/>
            <person name="Llopart A."/>
            <person name="Yamamoto D."/>
        </authorList>
    </citation>
    <scope>NUCLEOTIDE SEQUENCE [LARGE SCALE GENOMIC DNA]</scope>
    <source>
        <strain evidence="3 4">RF1</strain>
    </source>
</reference>
<protein>
    <submittedName>
        <fullName evidence="3">Uncharacterized protein</fullName>
    </submittedName>
</protein>
<sequence length="212" mass="24565">MILLRGQYETAQLGAAIIVYVIMFLCGCNVVTFHYVPDLPTVLFLYTLVLLSHHLRVLFLRPVQNTWQFLLELAGAYVISQLAILIIWESFYAVLDLCRMSLESTVLFQNIFHISPTLFFHLRHDPIYLLKLMVAVYSAIKMTVLTKANEYAMACCRTMSYYEEEDIMQELRNAANTKNVQPNRTRATSRAMPQSRKATPAYGRQRSQSRRR</sequence>
<feature type="compositionally biased region" description="Polar residues" evidence="1">
    <location>
        <begin position="174"/>
        <end position="192"/>
    </location>
</feature>
<name>A0AAU9G9N1_DROMD</name>
<evidence type="ECO:0000256" key="2">
    <source>
        <dbReference type="SAM" id="Phobius"/>
    </source>
</evidence>
<dbReference type="EMBL" id="AP029267">
    <property type="protein sequence ID" value="BFG04859.1"/>
    <property type="molecule type" value="Genomic_DNA"/>
</dbReference>
<feature type="region of interest" description="Disordered" evidence="1">
    <location>
        <begin position="174"/>
        <end position="212"/>
    </location>
</feature>
<keyword evidence="2" id="KW-0812">Transmembrane</keyword>
<evidence type="ECO:0000313" key="4">
    <source>
        <dbReference type="Proteomes" id="UP001500889"/>
    </source>
</evidence>
<dbReference type="Proteomes" id="UP001500889">
    <property type="component" value="Chromosome E"/>
</dbReference>